<reference evidence="3" key="1">
    <citation type="submission" date="2020-03" db="EMBL/GenBank/DDBJ databases">
        <title>Draft sequencing of Paenibacilllus sp. S3N08.</title>
        <authorList>
            <person name="Kim D.-U."/>
        </authorList>
    </citation>
    <scope>NUCLEOTIDE SEQUENCE</scope>
    <source>
        <strain evidence="3">S3N08</strain>
    </source>
</reference>
<dbReference type="Pfam" id="PF07833">
    <property type="entry name" value="Cu_amine_oxidN1"/>
    <property type="match status" value="1"/>
</dbReference>
<dbReference type="InterPro" id="IPR036582">
    <property type="entry name" value="Mao_N_sf"/>
</dbReference>
<sequence>MKMNLKSFVSGAVLGSVLFSGVSFAAPAVVKLFVNGAEIHSEVPTQIIDGSTMIPARAMAEALGAKVFWDEDHQTVVIENEKYRHIQRKRADLSEKDAVGLAADAQKHFWLISRGGDGDHKDGSFAFKGNDYRWMATDLDTKAKFIEYLELLYTPEQAQAYWKKQIGNIVEIEGKLAQPNADGGSMIRWDEAAAKLMKEESGIKTFRVSVPLYDKLEVHDLKLRYVQGKGWRIDEPVDTIY</sequence>
<protein>
    <recommendedName>
        <fullName evidence="2">Copper amine oxidase-like N-terminal domain-containing protein</fullName>
    </recommendedName>
</protein>
<dbReference type="Gene3D" id="3.30.457.10">
    <property type="entry name" value="Copper amine oxidase-like, N-terminal domain"/>
    <property type="match status" value="1"/>
</dbReference>
<evidence type="ECO:0000259" key="2">
    <source>
        <dbReference type="Pfam" id="PF07833"/>
    </source>
</evidence>
<dbReference type="Pfam" id="PF16800">
    <property type="entry name" value="Endopep_inhib"/>
    <property type="match status" value="1"/>
</dbReference>
<dbReference type="InterPro" id="IPR031841">
    <property type="entry name" value="Endopep_inhib"/>
</dbReference>
<dbReference type="SUPFAM" id="SSF55383">
    <property type="entry name" value="Copper amine oxidase, domain N"/>
    <property type="match status" value="1"/>
</dbReference>
<dbReference type="Proteomes" id="UP001165962">
    <property type="component" value="Unassembled WGS sequence"/>
</dbReference>
<dbReference type="InterPro" id="IPR053749">
    <property type="entry name" value="TA_system-associated_sf"/>
</dbReference>
<feature type="signal peptide" evidence="1">
    <location>
        <begin position="1"/>
        <end position="25"/>
    </location>
</feature>
<feature type="chain" id="PRO_5045813940" description="Copper amine oxidase-like N-terminal domain-containing protein" evidence="1">
    <location>
        <begin position="26"/>
        <end position="241"/>
    </location>
</feature>
<dbReference type="Gene3D" id="3.10.450.420">
    <property type="match status" value="1"/>
</dbReference>
<accession>A0ABX0JM35</accession>
<keyword evidence="1" id="KW-0732">Signal</keyword>
<keyword evidence="4" id="KW-1185">Reference proteome</keyword>
<proteinExistence type="predicted"/>
<evidence type="ECO:0000313" key="3">
    <source>
        <dbReference type="EMBL" id="NHN35426.1"/>
    </source>
</evidence>
<dbReference type="EMBL" id="JAAOIW010000035">
    <property type="protein sequence ID" value="NHN35426.1"/>
    <property type="molecule type" value="Genomic_DNA"/>
</dbReference>
<evidence type="ECO:0000313" key="4">
    <source>
        <dbReference type="Proteomes" id="UP001165962"/>
    </source>
</evidence>
<dbReference type="InterPro" id="IPR012854">
    <property type="entry name" value="Cu_amine_oxidase-like_N"/>
</dbReference>
<evidence type="ECO:0000256" key="1">
    <source>
        <dbReference type="SAM" id="SignalP"/>
    </source>
</evidence>
<comment type="caution">
    <text evidence="3">The sequence shown here is derived from an EMBL/GenBank/DDBJ whole genome shotgun (WGS) entry which is preliminary data.</text>
</comment>
<name>A0ABX0JM35_9BACL</name>
<organism evidence="3 4">
    <name type="scientific">Paenibacillus agricola</name>
    <dbReference type="NCBI Taxonomy" id="2716264"/>
    <lineage>
        <taxon>Bacteria</taxon>
        <taxon>Bacillati</taxon>
        <taxon>Bacillota</taxon>
        <taxon>Bacilli</taxon>
        <taxon>Bacillales</taxon>
        <taxon>Paenibacillaceae</taxon>
        <taxon>Paenibacillus</taxon>
    </lineage>
</organism>
<gene>
    <name evidence="3" type="ORF">G9U52_37650</name>
</gene>
<feature type="domain" description="Copper amine oxidase-like N-terminal" evidence="2">
    <location>
        <begin position="34"/>
        <end position="82"/>
    </location>
</feature>